<evidence type="ECO:0000313" key="3">
    <source>
        <dbReference type="Proteomes" id="UP000198765"/>
    </source>
</evidence>
<dbReference type="OrthoDB" id="3375999at2"/>
<gene>
    <name evidence="2" type="ORF">GA0070621_0112</name>
</gene>
<sequence>MATFFRRKAAVVALGVLALTLAGGGIAAAAKPTAKAPVEAAQPGARQPGHQPPVTAAESRAAKTALRATLAPPAGGTVAWAVVSSNGTLLQHSANVTGASRFASNLPGQNAGQYQVTLDYDVHLKAFNAAVGTNDPNNVPPGGEVSVAPRYLIPNAVFVQTRNSTGGFADKPFHIVIAN</sequence>
<dbReference type="Proteomes" id="UP000198765">
    <property type="component" value="Chromosome I"/>
</dbReference>
<keyword evidence="1" id="KW-0732">Signal</keyword>
<evidence type="ECO:0000256" key="1">
    <source>
        <dbReference type="SAM" id="SignalP"/>
    </source>
</evidence>
<dbReference type="PATRIC" id="fig|299146.4.peg.112"/>
<feature type="signal peptide" evidence="1">
    <location>
        <begin position="1"/>
        <end position="27"/>
    </location>
</feature>
<name>A0A1A8Z0B0_9ACTN</name>
<dbReference type="RefSeq" id="WP_091190348.1">
    <property type="nucleotide sequence ID" value="NZ_LT594324.1"/>
</dbReference>
<dbReference type="EMBL" id="LT594324">
    <property type="protein sequence ID" value="SBT37389.1"/>
    <property type="molecule type" value="Genomic_DNA"/>
</dbReference>
<organism evidence="2 3">
    <name type="scientific">Micromonospora narathiwatensis</name>
    <dbReference type="NCBI Taxonomy" id="299146"/>
    <lineage>
        <taxon>Bacteria</taxon>
        <taxon>Bacillati</taxon>
        <taxon>Actinomycetota</taxon>
        <taxon>Actinomycetes</taxon>
        <taxon>Micromonosporales</taxon>
        <taxon>Micromonosporaceae</taxon>
        <taxon>Micromonospora</taxon>
    </lineage>
</organism>
<evidence type="ECO:0000313" key="2">
    <source>
        <dbReference type="EMBL" id="SBT37389.1"/>
    </source>
</evidence>
<evidence type="ECO:0008006" key="4">
    <source>
        <dbReference type="Google" id="ProtNLM"/>
    </source>
</evidence>
<accession>A0A1A8Z0B0</accession>
<protein>
    <recommendedName>
        <fullName evidence="4">Secreted protein</fullName>
    </recommendedName>
</protein>
<reference evidence="2 3" key="1">
    <citation type="submission" date="2016-06" db="EMBL/GenBank/DDBJ databases">
        <authorList>
            <person name="Kjaerup R.B."/>
            <person name="Dalgaard T.S."/>
            <person name="Juul-Madsen H.R."/>
        </authorList>
    </citation>
    <scope>NUCLEOTIDE SEQUENCE [LARGE SCALE GENOMIC DNA]</scope>
    <source>
        <strain evidence="2 3">DSM 45248</strain>
    </source>
</reference>
<proteinExistence type="predicted"/>
<dbReference type="AlphaFoldDB" id="A0A1A8Z0B0"/>
<feature type="chain" id="PRO_5039453051" description="Secreted protein" evidence="1">
    <location>
        <begin position="28"/>
        <end position="179"/>
    </location>
</feature>
<keyword evidence="3" id="KW-1185">Reference proteome</keyword>